<evidence type="ECO:0000313" key="2">
    <source>
        <dbReference type="Proteomes" id="UP001596163"/>
    </source>
</evidence>
<evidence type="ECO:0000313" key="1">
    <source>
        <dbReference type="EMBL" id="MFC5192568.1"/>
    </source>
</evidence>
<keyword evidence="2" id="KW-1185">Reference proteome</keyword>
<name>A0ABW0BY43_9BACT</name>
<proteinExistence type="predicted"/>
<accession>A0ABW0BY43</accession>
<protein>
    <submittedName>
        <fullName evidence="1">Uncharacterized protein</fullName>
    </submittedName>
</protein>
<reference evidence="2" key="1">
    <citation type="journal article" date="2019" name="Int. J. Syst. Evol. Microbiol.">
        <title>The Global Catalogue of Microorganisms (GCM) 10K type strain sequencing project: providing services to taxonomists for standard genome sequencing and annotation.</title>
        <authorList>
            <consortium name="The Broad Institute Genomics Platform"/>
            <consortium name="The Broad Institute Genome Sequencing Center for Infectious Disease"/>
            <person name="Wu L."/>
            <person name="Ma J."/>
        </authorList>
    </citation>
    <scope>NUCLEOTIDE SEQUENCE [LARGE SCALE GENOMIC DNA]</scope>
    <source>
        <strain evidence="2">CGMCC 1.7030</strain>
    </source>
</reference>
<comment type="caution">
    <text evidence="1">The sequence shown here is derived from an EMBL/GenBank/DDBJ whole genome shotgun (WGS) entry which is preliminary data.</text>
</comment>
<dbReference type="Proteomes" id="UP001596163">
    <property type="component" value="Unassembled WGS sequence"/>
</dbReference>
<dbReference type="RefSeq" id="WP_377915703.1">
    <property type="nucleotide sequence ID" value="NZ_JBHSKS010000009.1"/>
</dbReference>
<sequence length="198" mass="22680">MKKLFLLSFFLFDCGVLFSQTYFNELGRRIVKTEYEDKILNGPYFGVPGDQEGDMKLVHRMPVGLTDARLFYQKLGREADFAAGKPLIVVYYPGKDECNSTGLANDPKNLANDHKAILRYAEKHTTSEPVYVYQHPHGLEKYKGIMTWVPDPEEVFKANFFKYPYPCRSFVVISSKGNYRAILGEFPTSQIDVALKKL</sequence>
<gene>
    <name evidence="1" type="ORF">ACFPIK_12395</name>
</gene>
<dbReference type="EMBL" id="JBHSKS010000009">
    <property type="protein sequence ID" value="MFC5192568.1"/>
    <property type="molecule type" value="Genomic_DNA"/>
</dbReference>
<organism evidence="1 2">
    <name type="scientific">Algoriphagus aquatilis</name>
    <dbReference type="NCBI Taxonomy" id="490186"/>
    <lineage>
        <taxon>Bacteria</taxon>
        <taxon>Pseudomonadati</taxon>
        <taxon>Bacteroidota</taxon>
        <taxon>Cytophagia</taxon>
        <taxon>Cytophagales</taxon>
        <taxon>Cyclobacteriaceae</taxon>
        <taxon>Algoriphagus</taxon>
    </lineage>
</organism>